<sequence>MVYRTPEERAANPDRLNLDRRRLAVCPILEGEEQLRLLNYQHNLISRIDNLSCMKRLIFLDLYDNHIDQISGLDALKSLRVLMLGKNRIKKILNLNSLTKLDVLDLHGNQISCIENLNHLTELRVLNLAGNCIRRVNKLSGLEALTELNLRRNQISTVTDVEGLPSLQRLFLSFNEISSFDDIMCLGDSSMLSEISLDGNPFASDPNYKQTVLSFMHQLKQFDMKRVSDEDHRSAVMKAKKEENKKKETTKVSIMKERRRLAISNARRHWEVNQGSLIHRTSKLVQSAMPELYANHVASVPNAELGIENDNESDTRSSTSHLDHLSELEGDTLTLYGMGALEALDKNWGMQAAGVITSIAFKFIEFDEISKVLHKIRVRFPNVTSLSFTSTNICFLHQLNCLSQVRRLDQLTIEAEGNPLTSFVLWRTYALFRLAHFSMKKVNNQEVSAADIVNAEKFFGTLSHMTTSQLPHSRLLTLLGEKKKQLLAEDKQRKPTLLESIKTPDRTSESVGRAGLTYTSPDVALQKTQDQQARKAFVSSYLSGLAKEAITADQRQVAVRQAWSQILTDMVHQLVAEMWDSKTYMKRCLEEIEQS</sequence>
<dbReference type="HOGENOM" id="CLU_019309_0_0_1"/>
<dbReference type="Proteomes" id="UP000014760">
    <property type="component" value="Unassembled WGS sequence"/>
</dbReference>
<dbReference type="AlphaFoldDB" id="R7TRJ3"/>
<dbReference type="STRING" id="283909.R7TRJ3"/>
<dbReference type="InterPro" id="IPR032675">
    <property type="entry name" value="LRR_dom_sf"/>
</dbReference>
<dbReference type="EnsemblMetazoa" id="CapteT183497">
    <property type="protein sequence ID" value="CapteP183497"/>
    <property type="gene ID" value="CapteG183497"/>
</dbReference>
<dbReference type="EMBL" id="KB308810">
    <property type="protein sequence ID" value="ELT96533.1"/>
    <property type="molecule type" value="Genomic_DNA"/>
</dbReference>
<dbReference type="PANTHER" id="PTHR45973:SF8">
    <property type="entry name" value="LEUCINE-RICH REPEAT-CONTAINING PROTEIN 49"/>
    <property type="match status" value="1"/>
</dbReference>
<accession>R7TRJ3</accession>
<evidence type="ECO:0008006" key="6">
    <source>
        <dbReference type="Google" id="ProtNLM"/>
    </source>
</evidence>
<evidence type="ECO:0000313" key="3">
    <source>
        <dbReference type="EMBL" id="ELT96533.1"/>
    </source>
</evidence>
<dbReference type="SMART" id="SM00369">
    <property type="entry name" value="LRR_TYP"/>
    <property type="match status" value="5"/>
</dbReference>
<dbReference type="Gene3D" id="3.80.10.10">
    <property type="entry name" value="Ribonuclease Inhibitor"/>
    <property type="match status" value="3"/>
</dbReference>
<dbReference type="PROSITE" id="PS51450">
    <property type="entry name" value="LRR"/>
    <property type="match status" value="7"/>
</dbReference>
<evidence type="ECO:0000256" key="1">
    <source>
        <dbReference type="ARBA" id="ARBA00022614"/>
    </source>
</evidence>
<keyword evidence="2" id="KW-0677">Repeat</keyword>
<evidence type="ECO:0000256" key="2">
    <source>
        <dbReference type="ARBA" id="ARBA00022737"/>
    </source>
</evidence>
<dbReference type="OrthoDB" id="1939344at2759"/>
<dbReference type="EMBL" id="AMQN01002279">
    <property type="status" value="NOT_ANNOTATED_CDS"/>
    <property type="molecule type" value="Genomic_DNA"/>
</dbReference>
<reference evidence="3 5" key="2">
    <citation type="journal article" date="2013" name="Nature">
        <title>Insights into bilaterian evolution from three spiralian genomes.</title>
        <authorList>
            <person name="Simakov O."/>
            <person name="Marletaz F."/>
            <person name="Cho S.J."/>
            <person name="Edsinger-Gonzales E."/>
            <person name="Havlak P."/>
            <person name="Hellsten U."/>
            <person name="Kuo D.H."/>
            <person name="Larsson T."/>
            <person name="Lv J."/>
            <person name="Arendt D."/>
            <person name="Savage R."/>
            <person name="Osoegawa K."/>
            <person name="de Jong P."/>
            <person name="Grimwood J."/>
            <person name="Chapman J.A."/>
            <person name="Shapiro H."/>
            <person name="Aerts A."/>
            <person name="Otillar R.P."/>
            <person name="Terry A.Y."/>
            <person name="Boore J.L."/>
            <person name="Grigoriev I.V."/>
            <person name="Lindberg D.R."/>
            <person name="Seaver E.C."/>
            <person name="Weisblat D.A."/>
            <person name="Putnam N.H."/>
            <person name="Rokhsar D.S."/>
        </authorList>
    </citation>
    <scope>NUCLEOTIDE SEQUENCE</scope>
    <source>
        <strain evidence="3 5">I ESC-2004</strain>
    </source>
</reference>
<dbReference type="Pfam" id="PF14580">
    <property type="entry name" value="LRR_9"/>
    <property type="match status" value="1"/>
</dbReference>
<dbReference type="SUPFAM" id="SSF52058">
    <property type="entry name" value="L domain-like"/>
    <property type="match status" value="1"/>
</dbReference>
<organism evidence="3">
    <name type="scientific">Capitella teleta</name>
    <name type="common">Polychaete worm</name>
    <dbReference type="NCBI Taxonomy" id="283909"/>
    <lineage>
        <taxon>Eukaryota</taxon>
        <taxon>Metazoa</taxon>
        <taxon>Spiralia</taxon>
        <taxon>Lophotrochozoa</taxon>
        <taxon>Annelida</taxon>
        <taxon>Polychaeta</taxon>
        <taxon>Sedentaria</taxon>
        <taxon>Scolecida</taxon>
        <taxon>Capitellidae</taxon>
        <taxon>Capitella</taxon>
    </lineage>
</organism>
<reference evidence="5" key="1">
    <citation type="submission" date="2012-12" db="EMBL/GenBank/DDBJ databases">
        <authorList>
            <person name="Hellsten U."/>
            <person name="Grimwood J."/>
            <person name="Chapman J.A."/>
            <person name="Shapiro H."/>
            <person name="Aerts A."/>
            <person name="Otillar R.P."/>
            <person name="Terry A.Y."/>
            <person name="Boore J.L."/>
            <person name="Simakov O."/>
            <person name="Marletaz F."/>
            <person name="Cho S.-J."/>
            <person name="Edsinger-Gonzales E."/>
            <person name="Havlak P."/>
            <person name="Kuo D.-H."/>
            <person name="Larsson T."/>
            <person name="Lv J."/>
            <person name="Arendt D."/>
            <person name="Savage R."/>
            <person name="Osoegawa K."/>
            <person name="de Jong P."/>
            <person name="Lindberg D.R."/>
            <person name="Seaver E.C."/>
            <person name="Weisblat D.A."/>
            <person name="Putnam N.H."/>
            <person name="Grigoriev I.V."/>
            <person name="Rokhsar D.S."/>
        </authorList>
    </citation>
    <scope>NUCLEOTIDE SEQUENCE</scope>
    <source>
        <strain evidence="5">I ESC-2004</strain>
    </source>
</reference>
<dbReference type="InterPro" id="IPR001611">
    <property type="entry name" value="Leu-rich_rpt"/>
</dbReference>
<evidence type="ECO:0000313" key="5">
    <source>
        <dbReference type="Proteomes" id="UP000014760"/>
    </source>
</evidence>
<keyword evidence="5" id="KW-1185">Reference proteome</keyword>
<dbReference type="PANTHER" id="PTHR45973">
    <property type="entry name" value="PROTEIN PHOSPHATASE 1 REGULATORY SUBUNIT SDS22-RELATED"/>
    <property type="match status" value="1"/>
</dbReference>
<proteinExistence type="predicted"/>
<evidence type="ECO:0000313" key="4">
    <source>
        <dbReference type="EnsemblMetazoa" id="CapteP183497"/>
    </source>
</evidence>
<dbReference type="SMART" id="SM00365">
    <property type="entry name" value="LRR_SD22"/>
    <property type="match status" value="7"/>
</dbReference>
<keyword evidence="1" id="KW-0433">Leucine-rich repeat</keyword>
<dbReference type="InterPro" id="IPR003591">
    <property type="entry name" value="Leu-rich_rpt_typical-subtyp"/>
</dbReference>
<gene>
    <name evidence="3" type="ORF">CAPTEDRAFT_183497</name>
</gene>
<reference evidence="4" key="3">
    <citation type="submission" date="2015-06" db="UniProtKB">
        <authorList>
            <consortium name="EnsemblMetazoa"/>
        </authorList>
    </citation>
    <scope>IDENTIFICATION</scope>
</reference>
<protein>
    <recommendedName>
        <fullName evidence="6">Leucine-rich repeat-containing protein 49</fullName>
    </recommendedName>
</protein>
<name>R7TRJ3_CAPTE</name>
<dbReference type="InterPro" id="IPR050576">
    <property type="entry name" value="Cilia_flagella_integrity"/>
</dbReference>
<dbReference type="OMA" id="NNAQRQW"/>